<dbReference type="InterPro" id="IPR045963">
    <property type="entry name" value="DUF6383"/>
</dbReference>
<sequence>MKKILLFVSILCGLTAYASDIDFQWAKTFVSPMGTSAHSLAKSADDKVFAFAGFGSSGAADSLSYGEALIGHGAPYDGSSSSGNSNIVFQKLEKNGDLVWSVYSCWGGASLSDCAYTPTADGGAFLALKFYHTNYDAAKNGKLLSLVDASGKTTDVIWEYPGYWVYQGILVKISTEGNVEWTKLINVDYSPVPGTTSSTYKNYTPQGFYFYGAAEDNEGNLYIAGNYRKEMTFVKKGGEKVILTPHNTEGWTGDPQSSVGDLFLVKLDEAGNYLGHVTTTGTAARESINNITYADGKIYFLGMVKGASTEDSEIKLGNTTIQPTKFDDILVGAVNTDMTVAWVKHFPAFGASNGKHTTQNKKMELQNGNLYLMGHVVGGFGTDKTEALIEGSSTMQTGFLIKCSATDGTWLGGAIGENSIGGYYGAFEDENGKIYTYGYALGNAYLITYNTSTWEIENEYSLVKGGSTTAWGCLFDEGQLLTLARSNAKSANTILDGAYTIESPKDAGSWITILTSFEIPELGQTTGLISSETAKEQSVKVYSGKNQIFVEAGESSEIQILNTYGQIVKSMTVSTGKHAISMPKGIYIVNKTKVVVY</sequence>
<evidence type="ECO:0000313" key="4">
    <source>
        <dbReference type="Proteomes" id="UP000262954"/>
    </source>
</evidence>
<proteinExistence type="predicted"/>
<feature type="chain" id="PRO_5016617842" description="DUF6383 domain-containing protein" evidence="1">
    <location>
        <begin position="19"/>
        <end position="597"/>
    </location>
</feature>
<dbReference type="EMBL" id="DNWC01000107">
    <property type="protein sequence ID" value="HBJ09022.1"/>
    <property type="molecule type" value="Genomic_DNA"/>
</dbReference>
<evidence type="ECO:0000313" key="3">
    <source>
        <dbReference type="EMBL" id="HBJ09022.1"/>
    </source>
</evidence>
<name>A0A354M3D3_9BACT</name>
<evidence type="ECO:0000256" key="1">
    <source>
        <dbReference type="SAM" id="SignalP"/>
    </source>
</evidence>
<evidence type="ECO:0000259" key="2">
    <source>
        <dbReference type="Pfam" id="PF19910"/>
    </source>
</evidence>
<gene>
    <name evidence="3" type="ORF">DDY73_08450</name>
</gene>
<feature type="signal peptide" evidence="1">
    <location>
        <begin position="1"/>
        <end position="18"/>
    </location>
</feature>
<dbReference type="Pfam" id="PF19910">
    <property type="entry name" value="DUF6383"/>
    <property type="match status" value="1"/>
</dbReference>
<comment type="caution">
    <text evidence="3">The sequence shown here is derived from an EMBL/GenBank/DDBJ whole genome shotgun (WGS) entry which is preliminary data.</text>
</comment>
<feature type="domain" description="DUF6383" evidence="2">
    <location>
        <begin position="530"/>
        <end position="589"/>
    </location>
</feature>
<dbReference type="Proteomes" id="UP000262954">
    <property type="component" value="Unassembled WGS sequence"/>
</dbReference>
<organism evidence="3 4">
    <name type="scientific">Coprobacter fastidiosus</name>
    <dbReference type="NCBI Taxonomy" id="1099853"/>
    <lineage>
        <taxon>Bacteria</taxon>
        <taxon>Pseudomonadati</taxon>
        <taxon>Bacteroidota</taxon>
        <taxon>Bacteroidia</taxon>
        <taxon>Bacteroidales</taxon>
        <taxon>Barnesiellaceae</taxon>
        <taxon>Coprobacter</taxon>
    </lineage>
</organism>
<reference evidence="3 4" key="1">
    <citation type="journal article" date="2018" name="Nat. Biotechnol.">
        <title>A standardized bacterial taxonomy based on genome phylogeny substantially revises the tree of life.</title>
        <authorList>
            <person name="Parks D.H."/>
            <person name="Chuvochina M."/>
            <person name="Waite D.W."/>
            <person name="Rinke C."/>
            <person name="Skarshewski A."/>
            <person name="Chaumeil P.A."/>
            <person name="Hugenholtz P."/>
        </authorList>
    </citation>
    <scope>NUCLEOTIDE SEQUENCE [LARGE SCALE GENOMIC DNA]</scope>
    <source>
        <strain evidence="3">UBA11482</strain>
    </source>
</reference>
<protein>
    <recommendedName>
        <fullName evidence="2">DUF6383 domain-containing protein</fullName>
    </recommendedName>
</protein>
<keyword evidence="1" id="KW-0732">Signal</keyword>
<dbReference type="AlphaFoldDB" id="A0A354M3D3"/>
<accession>A0A354M3D3</accession>